<proteinExistence type="predicted"/>
<organism evidence="1 2">
    <name type="scientific">Sipha flava</name>
    <name type="common">yellow sugarcane aphid</name>
    <dbReference type="NCBI Taxonomy" id="143950"/>
    <lineage>
        <taxon>Eukaryota</taxon>
        <taxon>Metazoa</taxon>
        <taxon>Ecdysozoa</taxon>
        <taxon>Arthropoda</taxon>
        <taxon>Hexapoda</taxon>
        <taxon>Insecta</taxon>
        <taxon>Pterygota</taxon>
        <taxon>Neoptera</taxon>
        <taxon>Paraneoptera</taxon>
        <taxon>Hemiptera</taxon>
        <taxon>Sternorrhyncha</taxon>
        <taxon>Aphidomorpha</taxon>
        <taxon>Aphidoidea</taxon>
        <taxon>Aphididae</taxon>
        <taxon>Sipha</taxon>
    </lineage>
</organism>
<dbReference type="AlphaFoldDB" id="A0A8B8GC45"/>
<gene>
    <name evidence="2" type="primary">LOC112690492</name>
</gene>
<reference evidence="2" key="1">
    <citation type="submission" date="2025-08" db="UniProtKB">
        <authorList>
            <consortium name="RefSeq"/>
        </authorList>
    </citation>
    <scope>IDENTIFICATION</scope>
    <source>
        <tissue evidence="2">Whole body</tissue>
    </source>
</reference>
<keyword evidence="1" id="KW-1185">Reference proteome</keyword>
<evidence type="ECO:0000313" key="1">
    <source>
        <dbReference type="Proteomes" id="UP000694846"/>
    </source>
</evidence>
<dbReference type="Gene3D" id="3.30.420.10">
    <property type="entry name" value="Ribonuclease H-like superfamily/Ribonuclease H"/>
    <property type="match status" value="1"/>
</dbReference>
<sequence length="151" mass="17669">MAKKTPTTKWKKAVIVEWLVSKGEEIDPSQLIKNDLLEIIQRLKPRYSAYIIDEIAKDSEKTVLRLPPYHCELNPIELTIDVKHLLHQAIDRVKPEDWQSFIRHVKDEEQKFWDVDFICDEMIDKLLPDPRHILSIGESTDSSGDEDDSFD</sequence>
<dbReference type="PANTHER" id="PTHR33939">
    <property type="entry name" value="PROTEIN CBG22215"/>
    <property type="match status" value="1"/>
</dbReference>
<name>A0A8B8GC45_9HEMI</name>
<dbReference type="PANTHER" id="PTHR33939:SF1">
    <property type="entry name" value="DUF4371 DOMAIN-CONTAINING PROTEIN"/>
    <property type="match status" value="1"/>
</dbReference>
<evidence type="ECO:0000313" key="2">
    <source>
        <dbReference type="RefSeq" id="XP_025420292.1"/>
    </source>
</evidence>
<accession>A0A8B8GC45</accession>
<dbReference type="GeneID" id="112690492"/>
<dbReference type="Proteomes" id="UP000694846">
    <property type="component" value="Unplaced"/>
</dbReference>
<protein>
    <submittedName>
        <fullName evidence="2">Uncharacterized protein LOC112690492</fullName>
    </submittedName>
</protein>
<dbReference type="RefSeq" id="XP_025420292.1">
    <property type="nucleotide sequence ID" value="XM_025564507.1"/>
</dbReference>
<dbReference type="InterPro" id="IPR036397">
    <property type="entry name" value="RNaseH_sf"/>
</dbReference>
<dbReference type="OrthoDB" id="6615737at2759"/>
<dbReference type="GO" id="GO:0003676">
    <property type="term" value="F:nucleic acid binding"/>
    <property type="evidence" value="ECO:0007669"/>
    <property type="project" value="InterPro"/>
</dbReference>